<accession>A0A4U9W3Y0</accession>
<reference evidence="1" key="1">
    <citation type="submission" date="2019-05" db="EMBL/GenBank/DDBJ databases">
        <authorList>
            <consortium name="Pathogen Informatics"/>
        </authorList>
    </citation>
    <scope>NUCLEOTIDE SEQUENCE [LARGE SCALE GENOMIC DNA]</scope>
    <source>
        <strain evidence="1">NCTC12965</strain>
    </source>
</reference>
<name>A0A4U9W3Y0_SERFO</name>
<proteinExistence type="predicted"/>
<dbReference type="AlphaFoldDB" id="A0A4U9W3Y0"/>
<dbReference type="EMBL" id="CABEEZ010000127">
    <property type="protein sequence ID" value="VTR53396.1"/>
    <property type="molecule type" value="Genomic_DNA"/>
</dbReference>
<organism evidence="1">
    <name type="scientific">Serratia fonticola</name>
    <dbReference type="NCBI Taxonomy" id="47917"/>
    <lineage>
        <taxon>Bacteria</taxon>
        <taxon>Pseudomonadati</taxon>
        <taxon>Pseudomonadota</taxon>
        <taxon>Gammaproteobacteria</taxon>
        <taxon>Enterobacterales</taxon>
        <taxon>Yersiniaceae</taxon>
        <taxon>Serratia</taxon>
    </lineage>
</organism>
<evidence type="ECO:0000313" key="1">
    <source>
        <dbReference type="EMBL" id="VTR53396.1"/>
    </source>
</evidence>
<protein>
    <submittedName>
        <fullName evidence="1">Uncharacterized protein</fullName>
    </submittedName>
</protein>
<sequence>MKSTNRLTGNLPTLAVTVDSRQHDWREQTERVQTVCQELLANQHISTTPVLRNLGMA</sequence>
<gene>
    <name evidence="1" type="ORF">NCTC12965_06555</name>
</gene>